<dbReference type="Gene3D" id="3.40.50.150">
    <property type="entry name" value="Vaccinia Virus protein VP39"/>
    <property type="match status" value="1"/>
</dbReference>
<dbReference type="InterPro" id="IPR029063">
    <property type="entry name" value="SAM-dependent_MTases_sf"/>
</dbReference>
<dbReference type="GO" id="GO:0008757">
    <property type="term" value="F:S-adenosylmethionine-dependent methyltransferase activity"/>
    <property type="evidence" value="ECO:0007669"/>
    <property type="project" value="InterPro"/>
</dbReference>
<keyword evidence="2" id="KW-0489">Methyltransferase</keyword>
<feature type="domain" description="Methyltransferase type 11" evidence="1">
    <location>
        <begin position="41"/>
        <end position="140"/>
    </location>
</feature>
<dbReference type="AlphaFoldDB" id="A0A7R6P1A5"/>
<protein>
    <submittedName>
        <fullName evidence="2">SAM-dependent methyltransferase</fullName>
    </submittedName>
</protein>
<dbReference type="EMBL" id="AP014545">
    <property type="protein sequence ID" value="BBB25323.1"/>
    <property type="molecule type" value="Genomic_DNA"/>
</dbReference>
<reference evidence="2 3" key="1">
    <citation type="journal article" date="2008" name="Int. J. Syst. Evol. Microbiol.">
        <title>Amphritea japonica sp. nov. and Amphritea balenae sp. nov., isolated from the sediment adjacent to sperm whale carcasses off Kagoshima, Japan.</title>
        <authorList>
            <person name="Miyazaki M."/>
            <person name="Nogi Y."/>
            <person name="Fujiwara Y."/>
            <person name="Kawato M."/>
            <person name="Nagahama T."/>
            <person name="Kubokawa K."/>
            <person name="Horikoshi K."/>
        </authorList>
    </citation>
    <scope>NUCLEOTIDE SEQUENCE [LARGE SCALE GENOMIC DNA]</scope>
    <source>
        <strain evidence="2 3">ATCC BAA-1530</strain>
    </source>
</reference>
<dbReference type="Proteomes" id="UP000595663">
    <property type="component" value="Chromosome"/>
</dbReference>
<keyword evidence="2" id="KW-0808">Transferase</keyword>
<dbReference type="PANTHER" id="PTHR45036:SF1">
    <property type="entry name" value="METHYLTRANSFERASE LIKE 7A"/>
    <property type="match status" value="1"/>
</dbReference>
<dbReference type="GO" id="GO:0032259">
    <property type="term" value="P:methylation"/>
    <property type="evidence" value="ECO:0007669"/>
    <property type="project" value="UniProtKB-KW"/>
</dbReference>
<name>A0A7R6P1A5_9GAMM</name>
<accession>A0A7R6P1A5</accession>
<dbReference type="RefSeq" id="WP_019622442.1">
    <property type="nucleotide sequence ID" value="NZ_AP014545.1"/>
</dbReference>
<dbReference type="InterPro" id="IPR013216">
    <property type="entry name" value="Methyltransf_11"/>
</dbReference>
<dbReference type="OrthoDB" id="323463at2"/>
<evidence type="ECO:0000259" key="1">
    <source>
        <dbReference type="Pfam" id="PF08241"/>
    </source>
</evidence>
<dbReference type="PANTHER" id="PTHR45036">
    <property type="entry name" value="METHYLTRANSFERASE LIKE 7B"/>
    <property type="match status" value="1"/>
</dbReference>
<evidence type="ECO:0000313" key="2">
    <source>
        <dbReference type="EMBL" id="BBB25323.1"/>
    </source>
</evidence>
<dbReference type="InterPro" id="IPR052356">
    <property type="entry name" value="Thiol_S-MT"/>
</dbReference>
<dbReference type="SUPFAM" id="SSF53335">
    <property type="entry name" value="S-adenosyl-L-methionine-dependent methyltransferases"/>
    <property type="match status" value="1"/>
</dbReference>
<sequence>MSLRRINPYHRWLFPWLLDRVSKVVAPERDQLLARAEGVVLEVGAGTGTSFSCYQHQVTQLLALEPDTSVVARARKVLSALPPKQQAKIELLVADAMAIPLPDSSCDTVVCFLVLCSVPEPLQVLSEIARVLKPGGSLLFFEHVLADSEKVQRWQHRLNPYWHRCAGGCQLNRDTAEYIRQAGFDIQEAQRYQHDLFPVLVRQLVTGVAVKP</sequence>
<dbReference type="CDD" id="cd02440">
    <property type="entry name" value="AdoMet_MTases"/>
    <property type="match status" value="1"/>
</dbReference>
<proteinExistence type="predicted"/>
<dbReference type="Pfam" id="PF08241">
    <property type="entry name" value="Methyltransf_11"/>
    <property type="match status" value="1"/>
</dbReference>
<organism evidence="2 3">
    <name type="scientific">Amphritea japonica ATCC BAA-1530</name>
    <dbReference type="NCBI Taxonomy" id="1278309"/>
    <lineage>
        <taxon>Bacteria</taxon>
        <taxon>Pseudomonadati</taxon>
        <taxon>Pseudomonadota</taxon>
        <taxon>Gammaproteobacteria</taxon>
        <taxon>Oceanospirillales</taxon>
        <taxon>Oceanospirillaceae</taxon>
        <taxon>Amphritea</taxon>
    </lineage>
</organism>
<evidence type="ECO:0000313" key="3">
    <source>
        <dbReference type="Proteomes" id="UP000595663"/>
    </source>
</evidence>
<gene>
    <name evidence="2" type="ORF">AMJAP_0724</name>
</gene>
<dbReference type="KEGG" id="ajp:AMJAP_0724"/>
<keyword evidence="3" id="KW-1185">Reference proteome</keyword>